<evidence type="ECO:0000313" key="4">
    <source>
        <dbReference type="Proteomes" id="UP000095546"/>
    </source>
</evidence>
<gene>
    <name evidence="3" type="primary">ydfG</name>
    <name evidence="3" type="ORF">ERS852385_01118</name>
</gene>
<dbReference type="InterPro" id="IPR020904">
    <property type="entry name" value="Sc_DH/Rdtase_CS"/>
</dbReference>
<evidence type="ECO:0000256" key="2">
    <source>
        <dbReference type="ARBA" id="ARBA00023002"/>
    </source>
</evidence>
<dbReference type="GO" id="GO:0016491">
    <property type="term" value="F:oxidoreductase activity"/>
    <property type="evidence" value="ECO:0007669"/>
    <property type="project" value="UniProtKB-KW"/>
</dbReference>
<dbReference type="RefSeq" id="WP_055161292.1">
    <property type="nucleotide sequence ID" value="NZ_CABIWZ010000005.1"/>
</dbReference>
<proteinExistence type="inferred from homology"/>
<dbReference type="PRINTS" id="PR00081">
    <property type="entry name" value="GDHRDH"/>
</dbReference>
<dbReference type="OrthoDB" id="9808814at2"/>
<dbReference type="Proteomes" id="UP000095546">
    <property type="component" value="Unassembled WGS sequence"/>
</dbReference>
<name>A0A173Z0M2_9FIRM</name>
<sequence>MPDKKRIALVTGASSGLGREFARLLAHEAVDELWLVARREERLQELAAEVVLPCRVFALDLTQESSLEALSAALSAEPVTVRWLVNAAGFGRIGMAADIGAATTGRMIALNCRAAAELTERVLPYMERGSQVLEIASCAAFQPIPYLAAYAATKAFLLRYSRALAAEVAARGITVTAICPYWIRDTEFIHEAKKTDRRGLFRGFPLATDQKTVARRSLWAAEHGFTVFTPDLVSTLHRVVTSILPHRLMIALSNLWRHLAG</sequence>
<dbReference type="PANTHER" id="PTHR44196">
    <property type="entry name" value="DEHYDROGENASE/REDUCTASE SDR FAMILY MEMBER 7B"/>
    <property type="match status" value="1"/>
</dbReference>
<reference evidence="3 4" key="1">
    <citation type="submission" date="2015-09" db="EMBL/GenBank/DDBJ databases">
        <authorList>
            <consortium name="Pathogen Informatics"/>
        </authorList>
    </citation>
    <scope>NUCLEOTIDE SEQUENCE [LARGE SCALE GENOMIC DNA]</scope>
    <source>
        <strain evidence="3 4">2789STDY5608828</strain>
    </source>
</reference>
<dbReference type="InterPro" id="IPR002347">
    <property type="entry name" value="SDR_fam"/>
</dbReference>
<dbReference type="SUPFAM" id="SSF51735">
    <property type="entry name" value="NAD(P)-binding Rossmann-fold domains"/>
    <property type="match status" value="1"/>
</dbReference>
<dbReference type="Gene3D" id="3.40.50.720">
    <property type="entry name" value="NAD(P)-binding Rossmann-like Domain"/>
    <property type="match status" value="1"/>
</dbReference>
<dbReference type="AlphaFoldDB" id="A0A173Z0M2"/>
<dbReference type="GO" id="GO:0016020">
    <property type="term" value="C:membrane"/>
    <property type="evidence" value="ECO:0007669"/>
    <property type="project" value="TreeGrafter"/>
</dbReference>
<dbReference type="Pfam" id="PF00106">
    <property type="entry name" value="adh_short"/>
    <property type="match status" value="1"/>
</dbReference>
<comment type="similarity">
    <text evidence="1">Belongs to the short-chain dehydrogenases/reductases (SDR) family.</text>
</comment>
<dbReference type="STRING" id="187979.ERS852385_01118"/>
<keyword evidence="2 3" id="KW-0560">Oxidoreductase</keyword>
<accession>A0A173Z0M2</accession>
<evidence type="ECO:0000256" key="1">
    <source>
        <dbReference type="ARBA" id="ARBA00006484"/>
    </source>
</evidence>
<dbReference type="PROSITE" id="PS00061">
    <property type="entry name" value="ADH_SHORT"/>
    <property type="match status" value="1"/>
</dbReference>
<dbReference type="EMBL" id="CYYU01000005">
    <property type="protein sequence ID" value="CUN69299.1"/>
    <property type="molecule type" value="Genomic_DNA"/>
</dbReference>
<dbReference type="InterPro" id="IPR036291">
    <property type="entry name" value="NAD(P)-bd_dom_sf"/>
</dbReference>
<dbReference type="CDD" id="cd05233">
    <property type="entry name" value="SDR_c"/>
    <property type="match status" value="1"/>
</dbReference>
<protein>
    <submittedName>
        <fullName evidence="3">NADP-dependent 3-hydroxy acid dehydrogenase YdfG</fullName>
        <ecNumber evidence="3">1.1.1.-</ecNumber>
    </submittedName>
</protein>
<keyword evidence="4" id="KW-1185">Reference proteome</keyword>
<dbReference type="EC" id="1.1.1.-" evidence="3"/>
<dbReference type="eggNOG" id="COG0300">
    <property type="taxonomic scope" value="Bacteria"/>
</dbReference>
<dbReference type="GeneID" id="83710306"/>
<evidence type="ECO:0000313" key="3">
    <source>
        <dbReference type="EMBL" id="CUN69299.1"/>
    </source>
</evidence>
<dbReference type="PANTHER" id="PTHR44196:SF2">
    <property type="entry name" value="SHORT-CHAIN DEHYDROGENASE-RELATED"/>
    <property type="match status" value="1"/>
</dbReference>
<organism evidence="3 4">
    <name type="scientific">Mitsuokella jalaludinii</name>
    <dbReference type="NCBI Taxonomy" id="187979"/>
    <lineage>
        <taxon>Bacteria</taxon>
        <taxon>Bacillati</taxon>
        <taxon>Bacillota</taxon>
        <taxon>Negativicutes</taxon>
        <taxon>Selenomonadales</taxon>
        <taxon>Selenomonadaceae</taxon>
        <taxon>Mitsuokella</taxon>
    </lineage>
</organism>